<name>A0A265NBG9_9BACI</name>
<dbReference type="Proteomes" id="UP000216498">
    <property type="component" value="Unassembled WGS sequence"/>
</dbReference>
<feature type="transmembrane region" description="Helical" evidence="1">
    <location>
        <begin position="127"/>
        <end position="154"/>
    </location>
</feature>
<dbReference type="PANTHER" id="PTHR41307">
    <property type="entry name" value="MEMBRANE PROTEIN-RELATED"/>
    <property type="match status" value="1"/>
</dbReference>
<feature type="transmembrane region" description="Helical" evidence="1">
    <location>
        <begin position="97"/>
        <end position="121"/>
    </location>
</feature>
<evidence type="ECO:0000313" key="2">
    <source>
        <dbReference type="EMBL" id="OZU89161.1"/>
    </source>
</evidence>
<gene>
    <name evidence="2" type="ORF">CIL03_09140</name>
</gene>
<keyword evidence="1" id="KW-0472">Membrane</keyword>
<evidence type="ECO:0000256" key="1">
    <source>
        <dbReference type="SAM" id="Phobius"/>
    </source>
</evidence>
<evidence type="ECO:0000313" key="3">
    <source>
        <dbReference type="Proteomes" id="UP000216498"/>
    </source>
</evidence>
<dbReference type="InterPro" id="IPR009214">
    <property type="entry name" value="DUF1129"/>
</dbReference>
<reference evidence="2 3" key="1">
    <citation type="submission" date="2017-08" db="EMBL/GenBank/DDBJ databases">
        <title>Virgibacillus indicus sp. nov. and Virgibacillus profoundi sp. nov, two moderately halophilic bacteria isolated from marine sediment by using the Microfluidic Streak Plate.</title>
        <authorList>
            <person name="Xu B."/>
            <person name="Hu B."/>
            <person name="Wang J."/>
            <person name="Zhu Y."/>
            <person name="Huang L."/>
            <person name="Du W."/>
            <person name="Huang Y."/>
        </authorList>
    </citation>
    <scope>NUCLEOTIDE SEQUENCE [LARGE SCALE GENOMIC DNA]</scope>
    <source>
        <strain evidence="2 3">IO3-P2-C2</strain>
    </source>
</reference>
<accession>A0A265NBG9</accession>
<sequence>MNAKEIIELNNEKRKELTEENLAYYEDMLLYIRLSSARSEQYTEEVLLELLEHIIQAQEEGRSAVDVFGNNPKEYCQDLIGEIPKETRKRQVRFSTYIILQFLAIIAFVNGVIGFVTYYFFDLGSDLTTFSIGSGIAIVIIDLLILYLFIAIIFRWLRNSAFPKKKQKKWVEFLQIWAFSTLSIGLFILVIYLMPDFGTTISIPTISFAAVGVILYILAKMINKKRNLI</sequence>
<dbReference type="AlphaFoldDB" id="A0A265NBG9"/>
<dbReference type="RefSeq" id="WP_094885552.1">
    <property type="nucleotide sequence ID" value="NZ_NPMS01000003.1"/>
</dbReference>
<dbReference type="SUPFAM" id="SSF158560">
    <property type="entry name" value="BH3980-like"/>
    <property type="match status" value="1"/>
</dbReference>
<keyword evidence="1" id="KW-1133">Transmembrane helix</keyword>
<feature type="transmembrane region" description="Helical" evidence="1">
    <location>
        <begin position="174"/>
        <end position="195"/>
    </location>
</feature>
<dbReference type="Pfam" id="PF06570">
    <property type="entry name" value="DUF1129"/>
    <property type="match status" value="1"/>
</dbReference>
<dbReference type="PANTHER" id="PTHR41307:SF1">
    <property type="entry name" value="MEMBRANE PROTEIN"/>
    <property type="match status" value="1"/>
</dbReference>
<feature type="transmembrane region" description="Helical" evidence="1">
    <location>
        <begin position="201"/>
        <end position="219"/>
    </location>
</feature>
<dbReference type="OrthoDB" id="1655249at2"/>
<dbReference type="EMBL" id="NPMS01000003">
    <property type="protein sequence ID" value="OZU89161.1"/>
    <property type="molecule type" value="Genomic_DNA"/>
</dbReference>
<organism evidence="2 3">
    <name type="scientific">Virgibacillus indicus</name>
    <dbReference type="NCBI Taxonomy" id="2024554"/>
    <lineage>
        <taxon>Bacteria</taxon>
        <taxon>Bacillati</taxon>
        <taxon>Bacillota</taxon>
        <taxon>Bacilli</taxon>
        <taxon>Bacillales</taxon>
        <taxon>Bacillaceae</taxon>
        <taxon>Virgibacillus</taxon>
    </lineage>
</organism>
<protein>
    <recommendedName>
        <fullName evidence="4">DUF1129 domain-containing protein</fullName>
    </recommendedName>
</protein>
<comment type="caution">
    <text evidence="2">The sequence shown here is derived from an EMBL/GenBank/DDBJ whole genome shotgun (WGS) entry which is preliminary data.</text>
</comment>
<evidence type="ECO:0008006" key="4">
    <source>
        <dbReference type="Google" id="ProtNLM"/>
    </source>
</evidence>
<dbReference type="Gene3D" id="1.10.1900.10">
    <property type="entry name" value="c-terminal domain of poly(a) binding protein"/>
    <property type="match status" value="1"/>
</dbReference>
<keyword evidence="3" id="KW-1185">Reference proteome</keyword>
<proteinExistence type="predicted"/>
<keyword evidence="1" id="KW-0812">Transmembrane</keyword>